<protein>
    <recommendedName>
        <fullName evidence="3">DUF3862 domain-containing protein</fullName>
    </recommendedName>
</protein>
<evidence type="ECO:0000313" key="1">
    <source>
        <dbReference type="EMBL" id="MBY8918309.1"/>
    </source>
</evidence>
<proteinExistence type="predicted"/>
<reference evidence="1 2" key="1">
    <citation type="submission" date="2021-06" db="EMBL/GenBank/DDBJ databases">
        <title>Nitratireductor porphyridii sp. nov., isolated from a small marine red alga, Porphyridium purpureum in South Korea.</title>
        <authorList>
            <person name="Kim K.H."/>
            <person name="Kristyanto S."/>
            <person name="Jeon C.O."/>
        </authorList>
    </citation>
    <scope>NUCLEOTIDE SEQUENCE [LARGE SCALE GENOMIC DNA]</scope>
    <source>
        <strain evidence="1 2">R6</strain>
    </source>
</reference>
<evidence type="ECO:0000313" key="2">
    <source>
        <dbReference type="Proteomes" id="UP000777661"/>
    </source>
</evidence>
<name>A0ABS7RCD1_9HYPH</name>
<dbReference type="RefSeq" id="WP_065816183.1">
    <property type="nucleotide sequence ID" value="NZ_CBDDPV010000002.1"/>
</dbReference>
<keyword evidence="2" id="KW-1185">Reference proteome</keyword>
<evidence type="ECO:0008006" key="3">
    <source>
        <dbReference type="Google" id="ProtNLM"/>
    </source>
</evidence>
<accession>A0ABS7RCD1</accession>
<organism evidence="1 2">
    <name type="scientific">Nitratireductor rhodophyticola</name>
    <dbReference type="NCBI Taxonomy" id="2854036"/>
    <lineage>
        <taxon>Bacteria</taxon>
        <taxon>Pseudomonadati</taxon>
        <taxon>Pseudomonadota</taxon>
        <taxon>Alphaproteobacteria</taxon>
        <taxon>Hyphomicrobiales</taxon>
        <taxon>Phyllobacteriaceae</taxon>
        <taxon>Nitratireductor</taxon>
    </lineage>
</organism>
<gene>
    <name evidence="1" type="ORF">KVG22_17020</name>
</gene>
<dbReference type="EMBL" id="JAHSQO010000005">
    <property type="protein sequence ID" value="MBY8918309.1"/>
    <property type="molecule type" value="Genomic_DNA"/>
</dbReference>
<dbReference type="Proteomes" id="UP000777661">
    <property type="component" value="Unassembled WGS sequence"/>
</dbReference>
<sequence>MTIVKNHSQDDRTLRELSVCEIASVTGGQNITKEWGYCKADGTIVTYYQFDTGSVDRQETKV</sequence>
<comment type="caution">
    <text evidence="1">The sequence shown here is derived from an EMBL/GenBank/DDBJ whole genome shotgun (WGS) entry which is preliminary data.</text>
</comment>